<dbReference type="Proteomes" id="UP000018817">
    <property type="component" value="Unassembled WGS sequence"/>
</dbReference>
<dbReference type="VEuPathDB" id="FungiDB:PPTG_20970"/>
<evidence type="ECO:0000313" key="2">
    <source>
        <dbReference type="Proteomes" id="UP000018817"/>
    </source>
</evidence>
<proteinExistence type="predicted"/>
<dbReference type="EMBL" id="KI669562">
    <property type="protein sequence ID" value="ETN23024.1"/>
    <property type="molecule type" value="Genomic_DNA"/>
</dbReference>
<gene>
    <name evidence="1" type="ORF">PPTG_20970</name>
</gene>
<sequence>MVELSQSMDMSLKHNITNATLILNGNSAIRLLPKSRS</sequence>
<name>W2REA8_PHYN3</name>
<protein>
    <submittedName>
        <fullName evidence="1">Uncharacterized protein</fullName>
    </submittedName>
</protein>
<organism evidence="1 2">
    <name type="scientific">Phytophthora nicotianae (strain INRA-310)</name>
    <name type="common">Phytophthora parasitica</name>
    <dbReference type="NCBI Taxonomy" id="761204"/>
    <lineage>
        <taxon>Eukaryota</taxon>
        <taxon>Sar</taxon>
        <taxon>Stramenopiles</taxon>
        <taxon>Oomycota</taxon>
        <taxon>Peronosporomycetes</taxon>
        <taxon>Peronosporales</taxon>
        <taxon>Peronosporaceae</taxon>
        <taxon>Phytophthora</taxon>
    </lineage>
</organism>
<reference evidence="2" key="1">
    <citation type="submission" date="2011-12" db="EMBL/GenBank/DDBJ databases">
        <authorList>
            <consortium name="The Broad Institute Genome Sequencing Platform"/>
            <person name="Russ C."/>
            <person name="Tyler B."/>
            <person name="Panabieres F."/>
            <person name="Shan W."/>
            <person name="Tripathy S."/>
            <person name="Grunwald N."/>
            <person name="Machado M."/>
            <person name="Young S.K."/>
            <person name="Zeng Q."/>
            <person name="Gargeya S."/>
            <person name="Fitzgerald M."/>
            <person name="Haas B."/>
            <person name="Abouelleil A."/>
            <person name="Alvarado L."/>
            <person name="Arachchi H.M."/>
            <person name="Berlin A."/>
            <person name="Chapman S.B."/>
            <person name="Gearin G."/>
            <person name="Goldberg J."/>
            <person name="Griggs A."/>
            <person name="Gujja S."/>
            <person name="Hansen M."/>
            <person name="Heiman D."/>
            <person name="Howarth C."/>
            <person name="Larimer J."/>
            <person name="Lui A."/>
            <person name="MacDonald P.J.P."/>
            <person name="McCowen C."/>
            <person name="Montmayeur A."/>
            <person name="Murphy C."/>
            <person name="Neiman D."/>
            <person name="Pearson M."/>
            <person name="Priest M."/>
            <person name="Roberts A."/>
            <person name="Saif S."/>
            <person name="Shea T."/>
            <person name="Sisk P."/>
            <person name="Stolte C."/>
            <person name="Sykes S."/>
            <person name="Wortman J."/>
            <person name="Nusbaum C."/>
            <person name="Birren B."/>
        </authorList>
    </citation>
    <scope>NUCLEOTIDE SEQUENCE [LARGE SCALE GENOMIC DNA]</scope>
    <source>
        <strain evidence="2">INRA-310</strain>
    </source>
</reference>
<accession>W2REA8</accession>
<dbReference type="RefSeq" id="XP_008892649.1">
    <property type="nucleotide sequence ID" value="XM_008894401.1"/>
</dbReference>
<dbReference type="AlphaFoldDB" id="W2REA8"/>
<reference evidence="1 2" key="2">
    <citation type="submission" date="2013-11" db="EMBL/GenBank/DDBJ databases">
        <title>The Genome Sequence of Phytophthora parasitica INRA-310.</title>
        <authorList>
            <consortium name="The Broad Institute Genomics Platform"/>
            <person name="Russ C."/>
            <person name="Tyler B."/>
            <person name="Panabieres F."/>
            <person name="Shan W."/>
            <person name="Tripathy S."/>
            <person name="Grunwald N."/>
            <person name="Machado M."/>
            <person name="Johnson C.S."/>
            <person name="Arredondo F."/>
            <person name="Hong C."/>
            <person name="Coffey M."/>
            <person name="Young S.K."/>
            <person name="Zeng Q."/>
            <person name="Gargeya S."/>
            <person name="Fitzgerald M."/>
            <person name="Abouelleil A."/>
            <person name="Alvarado L."/>
            <person name="Chapman S.B."/>
            <person name="Gainer-Dewar J."/>
            <person name="Goldberg J."/>
            <person name="Griggs A."/>
            <person name="Gujja S."/>
            <person name="Hansen M."/>
            <person name="Howarth C."/>
            <person name="Imamovic A."/>
            <person name="Ireland A."/>
            <person name="Larimer J."/>
            <person name="McCowan C."/>
            <person name="Murphy C."/>
            <person name="Pearson M."/>
            <person name="Poon T.W."/>
            <person name="Priest M."/>
            <person name="Roberts A."/>
            <person name="Saif S."/>
            <person name="Shea T."/>
            <person name="Sykes S."/>
            <person name="Wortman J."/>
            <person name="Nusbaum C."/>
            <person name="Birren B."/>
        </authorList>
    </citation>
    <scope>NUCLEOTIDE SEQUENCE [LARGE SCALE GENOMIC DNA]</scope>
    <source>
        <strain evidence="1 2">INRA-310</strain>
    </source>
</reference>
<evidence type="ECO:0000313" key="1">
    <source>
        <dbReference type="EMBL" id="ETN23024.1"/>
    </source>
</evidence>
<dbReference type="GeneID" id="20189569"/>